<feature type="transmembrane region" description="Helical" evidence="5">
    <location>
        <begin position="50"/>
        <end position="70"/>
    </location>
</feature>
<feature type="transmembrane region" description="Helical" evidence="5">
    <location>
        <begin position="307"/>
        <end position="327"/>
    </location>
</feature>
<feature type="transmembrane region" description="Helical" evidence="5">
    <location>
        <begin position="157"/>
        <end position="176"/>
    </location>
</feature>
<evidence type="ECO:0000259" key="6">
    <source>
        <dbReference type="Pfam" id="PF13813"/>
    </source>
</evidence>
<organism evidence="7 8">
    <name type="scientific">Trametes cubensis</name>
    <dbReference type="NCBI Taxonomy" id="1111947"/>
    <lineage>
        <taxon>Eukaryota</taxon>
        <taxon>Fungi</taxon>
        <taxon>Dikarya</taxon>
        <taxon>Basidiomycota</taxon>
        <taxon>Agaricomycotina</taxon>
        <taxon>Agaricomycetes</taxon>
        <taxon>Polyporales</taxon>
        <taxon>Polyporaceae</taxon>
        <taxon>Trametes</taxon>
    </lineage>
</organism>
<name>A0AAD7XEM8_9APHY</name>
<evidence type="ECO:0000256" key="3">
    <source>
        <dbReference type="ARBA" id="ARBA00022989"/>
    </source>
</evidence>
<comment type="subcellular location">
    <subcellularLocation>
        <location evidence="1">Membrane</location>
        <topology evidence="1">Multi-pass membrane protein</topology>
    </subcellularLocation>
</comment>
<evidence type="ECO:0000256" key="4">
    <source>
        <dbReference type="ARBA" id="ARBA00023136"/>
    </source>
</evidence>
<dbReference type="Pfam" id="PF13813">
    <property type="entry name" value="MBOAT_2"/>
    <property type="match status" value="1"/>
</dbReference>
<dbReference type="EMBL" id="JAPEVG010000043">
    <property type="protein sequence ID" value="KAJ8489854.1"/>
    <property type="molecule type" value="Genomic_DNA"/>
</dbReference>
<protein>
    <recommendedName>
        <fullName evidence="6">Wax synthase domain-containing protein</fullName>
    </recommendedName>
</protein>
<dbReference type="Proteomes" id="UP001215151">
    <property type="component" value="Unassembled WGS sequence"/>
</dbReference>
<reference evidence="7" key="1">
    <citation type="submission" date="2022-11" db="EMBL/GenBank/DDBJ databases">
        <title>Genome Sequence of Cubamyces cubensis.</title>
        <authorList>
            <person name="Buettner E."/>
        </authorList>
    </citation>
    <scope>NUCLEOTIDE SEQUENCE</scope>
    <source>
        <strain evidence="7">MPL-01</strain>
    </source>
</reference>
<feature type="transmembrane region" description="Helical" evidence="5">
    <location>
        <begin position="347"/>
        <end position="364"/>
    </location>
</feature>
<dbReference type="InterPro" id="IPR032805">
    <property type="entry name" value="Wax_synthase_dom"/>
</dbReference>
<evidence type="ECO:0000313" key="7">
    <source>
        <dbReference type="EMBL" id="KAJ8489854.1"/>
    </source>
</evidence>
<evidence type="ECO:0000313" key="8">
    <source>
        <dbReference type="Proteomes" id="UP001215151"/>
    </source>
</evidence>
<comment type="caution">
    <text evidence="7">The sequence shown here is derived from an EMBL/GenBank/DDBJ whole genome shotgun (WGS) entry which is preliminary data.</text>
</comment>
<keyword evidence="3 5" id="KW-1133">Transmembrane helix</keyword>
<evidence type="ECO:0000256" key="5">
    <source>
        <dbReference type="SAM" id="Phobius"/>
    </source>
</evidence>
<evidence type="ECO:0000256" key="1">
    <source>
        <dbReference type="ARBA" id="ARBA00004141"/>
    </source>
</evidence>
<feature type="transmembrane region" description="Helical" evidence="5">
    <location>
        <begin position="76"/>
        <end position="95"/>
    </location>
</feature>
<gene>
    <name evidence="7" type="ORF">ONZ51_g2666</name>
</gene>
<sequence>MGYADMPGAIQLDAAYATRRPPLPLLTFVVLPEIALACVIALRPPFTIRIGAALLLLYTAFYAASSYTLGTPADDYGLGSSFYGNMVLNVMFLVTDPLKDIRYLKDPAPLTTKPLFKRIGYALCILRNYRLIGTNAQVANVPPPFKGTRSQFLRRRFWQLVVTIITFDITESWVHMHPHLYMPSGSDSDAVNLHFPAGPVGYLARSACMAVWLVMIYSLLRLLYFSFSFAVVAAHLADPEDWPDVFGTWSDAYTVRHLWGRAWHQNLRRHFSYWGKLSVQVHIAFALSALLHCMGDLMVGKEHFGRSWAYFAANGLAITLEDTVFALAKRAGFATHQTGRPSRTLRLLGYVWVFLWCTWSAQLYQRKMWEIHVGVDYMLPYSPIRSLVLPALQHIIGTKP</sequence>
<keyword evidence="2 5" id="KW-0812">Transmembrane</keyword>
<dbReference type="GO" id="GO:0016020">
    <property type="term" value="C:membrane"/>
    <property type="evidence" value="ECO:0007669"/>
    <property type="project" value="UniProtKB-SubCell"/>
</dbReference>
<accession>A0AAD7XEM8</accession>
<feature type="transmembrane region" description="Helical" evidence="5">
    <location>
        <begin position="196"/>
        <end position="215"/>
    </location>
</feature>
<feature type="transmembrane region" description="Helical" evidence="5">
    <location>
        <begin position="23"/>
        <end position="43"/>
    </location>
</feature>
<evidence type="ECO:0000256" key="2">
    <source>
        <dbReference type="ARBA" id="ARBA00022692"/>
    </source>
</evidence>
<keyword evidence="4 5" id="KW-0472">Membrane</keyword>
<proteinExistence type="predicted"/>
<dbReference type="AlphaFoldDB" id="A0AAD7XEM8"/>
<keyword evidence="8" id="KW-1185">Reference proteome</keyword>
<feature type="domain" description="Wax synthase" evidence="6">
    <location>
        <begin position="242"/>
        <end position="311"/>
    </location>
</feature>
<feature type="transmembrane region" description="Helical" evidence="5">
    <location>
        <begin position="277"/>
        <end position="295"/>
    </location>
</feature>